<feature type="region of interest" description="Disordered" evidence="1">
    <location>
        <begin position="1"/>
        <end position="62"/>
    </location>
</feature>
<feature type="compositionally biased region" description="Basic and acidic residues" evidence="1">
    <location>
        <begin position="189"/>
        <end position="210"/>
    </location>
</feature>
<feature type="compositionally biased region" description="Polar residues" evidence="1">
    <location>
        <begin position="138"/>
        <end position="163"/>
    </location>
</feature>
<reference evidence="2" key="1">
    <citation type="submission" date="2021-01" db="EMBL/GenBank/DDBJ databases">
        <authorList>
            <person name="Corre E."/>
            <person name="Pelletier E."/>
            <person name="Niang G."/>
            <person name="Scheremetjew M."/>
            <person name="Finn R."/>
            <person name="Kale V."/>
            <person name="Holt S."/>
            <person name="Cochrane G."/>
            <person name="Meng A."/>
            <person name="Brown T."/>
            <person name="Cohen L."/>
        </authorList>
    </citation>
    <scope>NUCLEOTIDE SEQUENCE</scope>
    <source>
        <strain evidence="2">GSO104</strain>
    </source>
</reference>
<feature type="region of interest" description="Disordered" evidence="1">
    <location>
        <begin position="1079"/>
        <end position="1304"/>
    </location>
</feature>
<feature type="compositionally biased region" description="Low complexity" evidence="1">
    <location>
        <begin position="615"/>
        <end position="631"/>
    </location>
</feature>
<feature type="compositionally biased region" description="Basic and acidic residues" evidence="1">
    <location>
        <begin position="1109"/>
        <end position="1127"/>
    </location>
</feature>
<feature type="compositionally biased region" description="Polar residues" evidence="1">
    <location>
        <begin position="596"/>
        <end position="614"/>
    </location>
</feature>
<organism evidence="2">
    <name type="scientific">Ditylum brightwellii</name>
    <dbReference type="NCBI Taxonomy" id="49249"/>
    <lineage>
        <taxon>Eukaryota</taxon>
        <taxon>Sar</taxon>
        <taxon>Stramenopiles</taxon>
        <taxon>Ochrophyta</taxon>
        <taxon>Bacillariophyta</taxon>
        <taxon>Mediophyceae</taxon>
        <taxon>Lithodesmiophycidae</taxon>
        <taxon>Lithodesmiales</taxon>
        <taxon>Lithodesmiaceae</taxon>
        <taxon>Ditylum</taxon>
    </lineage>
</organism>
<feature type="compositionally biased region" description="Basic and acidic residues" evidence="1">
    <location>
        <begin position="1382"/>
        <end position="1393"/>
    </location>
</feature>
<feature type="region of interest" description="Disordered" evidence="1">
    <location>
        <begin position="541"/>
        <end position="653"/>
    </location>
</feature>
<feature type="compositionally biased region" description="Basic and acidic residues" evidence="1">
    <location>
        <begin position="165"/>
        <end position="174"/>
    </location>
</feature>
<feature type="compositionally biased region" description="Polar residues" evidence="1">
    <location>
        <begin position="708"/>
        <end position="722"/>
    </location>
</feature>
<dbReference type="EMBL" id="HBNS01035672">
    <property type="protein sequence ID" value="CAE4631888.1"/>
    <property type="molecule type" value="Transcribed_RNA"/>
</dbReference>
<evidence type="ECO:0000256" key="1">
    <source>
        <dbReference type="SAM" id="MobiDB-lite"/>
    </source>
</evidence>
<feature type="region of interest" description="Disordered" evidence="1">
    <location>
        <begin position="76"/>
        <end position="218"/>
    </location>
</feature>
<feature type="compositionally biased region" description="Polar residues" evidence="1">
    <location>
        <begin position="1205"/>
        <end position="1219"/>
    </location>
</feature>
<accession>A0A7S4S1S7</accession>
<feature type="compositionally biased region" description="Gly residues" evidence="1">
    <location>
        <begin position="1269"/>
        <end position="1279"/>
    </location>
</feature>
<feature type="region of interest" description="Disordered" evidence="1">
    <location>
        <begin position="795"/>
        <end position="862"/>
    </location>
</feature>
<feature type="region of interest" description="Disordered" evidence="1">
    <location>
        <begin position="965"/>
        <end position="989"/>
    </location>
</feature>
<feature type="compositionally biased region" description="Polar residues" evidence="1">
    <location>
        <begin position="978"/>
        <end position="989"/>
    </location>
</feature>
<feature type="compositionally biased region" description="Polar residues" evidence="1">
    <location>
        <begin position="571"/>
        <end position="586"/>
    </location>
</feature>
<evidence type="ECO:0000313" key="2">
    <source>
        <dbReference type="EMBL" id="CAE4631888.1"/>
    </source>
</evidence>
<feature type="compositionally biased region" description="Polar residues" evidence="1">
    <location>
        <begin position="46"/>
        <end position="56"/>
    </location>
</feature>
<feature type="compositionally biased region" description="Polar residues" evidence="1">
    <location>
        <begin position="1128"/>
        <end position="1141"/>
    </location>
</feature>
<feature type="compositionally biased region" description="Polar residues" evidence="1">
    <location>
        <begin position="1162"/>
        <end position="1174"/>
    </location>
</feature>
<feature type="region of interest" description="Disordered" evidence="1">
    <location>
        <begin position="703"/>
        <end position="722"/>
    </location>
</feature>
<proteinExistence type="predicted"/>
<feature type="compositionally biased region" description="Low complexity" evidence="1">
    <location>
        <begin position="1349"/>
        <end position="1376"/>
    </location>
</feature>
<feature type="compositionally biased region" description="Basic and acidic residues" evidence="1">
    <location>
        <begin position="965"/>
        <end position="977"/>
    </location>
</feature>
<protein>
    <submittedName>
        <fullName evidence="2">Uncharacterized protein</fullName>
    </submittedName>
</protein>
<gene>
    <name evidence="2" type="ORF">DBRI00130_LOCUS27861</name>
</gene>
<feature type="region of interest" description="Disordered" evidence="1">
    <location>
        <begin position="669"/>
        <end position="688"/>
    </location>
</feature>
<name>A0A7S4S1S7_9STRA</name>
<feature type="region of interest" description="Disordered" evidence="1">
    <location>
        <begin position="1338"/>
        <end position="1418"/>
    </location>
</feature>
<feature type="compositionally biased region" description="Basic and acidic residues" evidence="1">
    <location>
        <begin position="7"/>
        <end position="19"/>
    </location>
</feature>
<feature type="compositionally biased region" description="Basic and acidic residues" evidence="1">
    <location>
        <begin position="80"/>
        <end position="89"/>
    </location>
</feature>
<feature type="compositionally biased region" description="Low complexity" evidence="1">
    <location>
        <begin position="543"/>
        <end position="559"/>
    </location>
</feature>
<feature type="compositionally biased region" description="Polar residues" evidence="1">
    <location>
        <begin position="1246"/>
        <end position="1265"/>
    </location>
</feature>
<sequence>MGNESSTARDHEDDDEHKWSSSSRKKGADRVAADASAKARLIGESISASIRNSTNSSDKDHPAAYLIDTVCGGMSNVFSGEEKKDSDPKKHSRRRGRNLSAYSEDDASLSEEDSRMLSDDDDTLDSYHNKKKKGSAEVTKTSSSAISENTDNSSYISNDYTETTNEDRGKKNDDSTLGYPSEDDESTLPEDRKHGRRAKVVDDNVSHHSSDIPASDVPSLLSKPLASSFAKRCYFTKAGIGKTAQHYEGLTLTGNTVLMLSAAMKLKGCPTICDEDLRRVEQTYPNQFSRLPDELLLSSGWRRISKYCHFSNKPIPDGVPFFHSKQRIHPQGGYYFLLAAAVGMVRPIDVEPLTMDTLIVLQTDYPSQCDNAPEPLISDPSIWILVDKFCFFSGGPINTEEDVYYRADFDGNEIYMLAFLSPSLTPEELYRLGADGEVQDDLGLKSVAAVEEVESVYDLTERDFDDLKLYHLGPCRALPPFILQPNSWTKVLPPHFINARQKALDSAIEYEAVHGVSQAPVPLHYQQQQINNDAMMFGNGDAMHTPMMQHPQQQPQQTMDPNGQPIPQPNDPSSNNTGYVPTNDPHTLSGYVEFGQGQTTNDEPNMSSPASIYWQQGGQLPQQPAQQQQTQMDWNHHHHHHHQQQQEYYSQQQQGYLSQQFAPVQHNPAEQLHSQTPAPLEQEQHQQNPDRFSYFDPEVAALGGVKPNNANHLPSKSHPSSSIGMNMSQAMTTTEPAEDLVRQELQRQVEEEGAFVSPIESDQPIDEAIATRAMQHINYAYEESQYQQQLQLEDEGVKPLPPSPPSQQRTSPDEEVGTEEQNINISRLDPPVDDDTQLHGEGRDVTLSPLPPPDAPDEENCSIGGAEQSEVKTPLSPGGIVLPHHSLYVKKIDSNQEGVEQKNVVSNKKVVDNALFSTINDSNDISDHEQVTKPAKNIPQDRDDLEDENIPLDECNDPSFTFDEFHGDSNGDDDRAVQTDSFPVESTTPKVNAENNRLIRKEAAVLPLRVDTIHDSSHDDPDYSLDNDPFTPSPHTLSFDGPSFDSCTKYGNDDSSQQERFNHFTDYGQPLTAVRYEEGKEDADDPGYLTSPREFLSPESVGQVDEGYYDDKYYNDSQRSHVDDSEHNPTGYTNEYNSFSPHNGIADSPYSKPKGETGGIWDSSSPKFASNTVSTPSPTGRGGGPQTTAAAMGGGANGVRPGSPSGFTDVSEALSTSSAMRGAQELLKKNRKKRLALRGSDRRYQEQQQPMQNPSLRSPNLSMKSPESPGGGVAMGIGVGFTNSETFSPETKTSESDWETSTEVTSVVSGSSVWTDATNPDRSSRRAFILQMAKARMKSGNNAAKSNRGGATEGTKTTAPTTATEGTKTTAPTTATMSASEKNFEESIEKTETSFESIHTADSEVGNTADLDFSGDLD</sequence>
<feature type="region of interest" description="Disordered" evidence="1">
    <location>
        <begin position="1013"/>
        <end position="1039"/>
    </location>
</feature>